<evidence type="ECO:0000313" key="1">
    <source>
        <dbReference type="EMBL" id="KKU85966.1"/>
    </source>
</evidence>
<dbReference type="InterPro" id="IPR043519">
    <property type="entry name" value="NT_sf"/>
</dbReference>
<dbReference type="AlphaFoldDB" id="A0A0G1TVW7"/>
<dbReference type="Proteomes" id="UP000034739">
    <property type="component" value="Unassembled WGS sequence"/>
</dbReference>
<evidence type="ECO:0000313" key="2">
    <source>
        <dbReference type="Proteomes" id="UP000034739"/>
    </source>
</evidence>
<accession>A0A0G1TVW7</accession>
<sequence length="105" mass="11919">MPEGASDHPLSHHRFILSDHARDLLNYFRNDLPAAQKQIPEIRGLGFWGSQTKDQETPGSDVDMIVFYDGSAFPGAIHFQDGVWRDNFALVDGNPKENERRVKLL</sequence>
<gene>
    <name evidence="1" type="ORF">UY16_C0065G0009</name>
</gene>
<proteinExistence type="predicted"/>
<protein>
    <submittedName>
        <fullName evidence="1">Uncharacterized protein</fullName>
    </submittedName>
</protein>
<name>A0A0G1TVW7_9BACT</name>
<dbReference type="SUPFAM" id="SSF81301">
    <property type="entry name" value="Nucleotidyltransferase"/>
    <property type="match status" value="1"/>
</dbReference>
<reference evidence="1 2" key="1">
    <citation type="journal article" date="2015" name="Nature">
        <title>rRNA introns, odd ribosomes, and small enigmatic genomes across a large radiation of phyla.</title>
        <authorList>
            <person name="Brown C.T."/>
            <person name="Hug L.A."/>
            <person name="Thomas B.C."/>
            <person name="Sharon I."/>
            <person name="Castelle C.J."/>
            <person name="Singh A."/>
            <person name="Wilkins M.J."/>
            <person name="Williams K.H."/>
            <person name="Banfield J.F."/>
        </authorList>
    </citation>
    <scope>NUCLEOTIDE SEQUENCE [LARGE SCALE GENOMIC DNA]</scope>
</reference>
<organism evidence="1 2">
    <name type="scientific">Candidatus Gottesmanbacteria bacterium GW2011_GWA2_47_9</name>
    <dbReference type="NCBI Taxonomy" id="1618445"/>
    <lineage>
        <taxon>Bacteria</taxon>
        <taxon>Candidatus Gottesmaniibacteriota</taxon>
    </lineage>
</organism>
<comment type="caution">
    <text evidence="1">The sequence shown here is derived from an EMBL/GenBank/DDBJ whole genome shotgun (WGS) entry which is preliminary data.</text>
</comment>
<dbReference type="EMBL" id="LCOY01000065">
    <property type="protein sequence ID" value="KKU85966.1"/>
    <property type="molecule type" value="Genomic_DNA"/>
</dbReference>